<sequence length="475" mass="55263">MNLTHLKKGVVLIFGIFSLTSFGQTELKNKIVDFATLMPLESASIYVQNTTIGTVSNADGKFVLLVPQEYEKDTLVISSIGYKTFKTPVNEFDNDFEVYLEEDIASLDEVLLVAETRPKTGNDIVLKALEKLSVNLPDSAYLQKGFLRHKERNTKEFKWLVESAITVYDSGYQASSKDHLKINVDEVRKSYDLRDVDSLLIYTSYLKYHHKMRNLKAKNLKRDTIKTASLVKAIKWNDTRVNGLQNLFQGKLNLLRNSNTSKSLFGEDILSKHHFDLDTILVDNERKIYKIKISKGTDFIGLDTEGIFNEGYEADGWIYIYYDNYAVKKIEYDLIAASPAQKSRSKALFGTQLNHKLVINYMEYQDKMFPSYIYYETPKLVNVGSNTDEKITDEEKERYNKEERYYYTVQEVLFTEIILDREEVHKTLEGTWNNDIFMVKPYNKSFWDNYNTLLESEEDEKLIQDLTKRSKLFKD</sequence>
<evidence type="ECO:0000313" key="1">
    <source>
        <dbReference type="EMBL" id="GAA0741149.1"/>
    </source>
</evidence>
<evidence type="ECO:0000313" key="2">
    <source>
        <dbReference type="Proteomes" id="UP001500736"/>
    </source>
</evidence>
<protein>
    <recommendedName>
        <fullName evidence="3">Carboxypeptidase-like protein</fullName>
    </recommendedName>
</protein>
<evidence type="ECO:0008006" key="3">
    <source>
        <dbReference type="Google" id="ProtNLM"/>
    </source>
</evidence>
<dbReference type="RefSeq" id="WP_343796629.1">
    <property type="nucleotide sequence ID" value="NZ_BAAAGF010000001.1"/>
</dbReference>
<organism evidence="1 2">
    <name type="scientific">Gaetbulibacter jejuensis</name>
    <dbReference type="NCBI Taxonomy" id="584607"/>
    <lineage>
        <taxon>Bacteria</taxon>
        <taxon>Pseudomonadati</taxon>
        <taxon>Bacteroidota</taxon>
        <taxon>Flavobacteriia</taxon>
        <taxon>Flavobacteriales</taxon>
        <taxon>Flavobacteriaceae</taxon>
        <taxon>Gaetbulibacter</taxon>
    </lineage>
</organism>
<accession>A0ABN1JJK4</accession>
<dbReference type="InterPro" id="IPR008969">
    <property type="entry name" value="CarboxyPept-like_regulatory"/>
</dbReference>
<dbReference type="SUPFAM" id="SSF49464">
    <property type="entry name" value="Carboxypeptidase regulatory domain-like"/>
    <property type="match status" value="1"/>
</dbReference>
<keyword evidence="2" id="KW-1185">Reference proteome</keyword>
<dbReference type="EMBL" id="BAAAGF010000001">
    <property type="protein sequence ID" value="GAA0741149.1"/>
    <property type="molecule type" value="Genomic_DNA"/>
</dbReference>
<dbReference type="Proteomes" id="UP001500736">
    <property type="component" value="Unassembled WGS sequence"/>
</dbReference>
<name>A0ABN1JJK4_9FLAO</name>
<comment type="caution">
    <text evidence="1">The sequence shown here is derived from an EMBL/GenBank/DDBJ whole genome shotgun (WGS) entry which is preliminary data.</text>
</comment>
<dbReference type="Pfam" id="PF13715">
    <property type="entry name" value="CarbopepD_reg_2"/>
    <property type="match status" value="1"/>
</dbReference>
<reference evidence="1 2" key="1">
    <citation type="journal article" date="2019" name="Int. J. Syst. Evol. Microbiol.">
        <title>The Global Catalogue of Microorganisms (GCM) 10K type strain sequencing project: providing services to taxonomists for standard genome sequencing and annotation.</title>
        <authorList>
            <consortium name="The Broad Institute Genomics Platform"/>
            <consortium name="The Broad Institute Genome Sequencing Center for Infectious Disease"/>
            <person name="Wu L."/>
            <person name="Ma J."/>
        </authorList>
    </citation>
    <scope>NUCLEOTIDE SEQUENCE [LARGE SCALE GENOMIC DNA]</scope>
    <source>
        <strain evidence="1 2">JCM 15976</strain>
    </source>
</reference>
<gene>
    <name evidence="1" type="ORF">GCM10009431_12040</name>
</gene>
<proteinExistence type="predicted"/>